<dbReference type="Proteomes" id="UP000639504">
    <property type="component" value="Unassembled WGS sequence"/>
</dbReference>
<dbReference type="CDD" id="cd07016">
    <property type="entry name" value="S14_ClpP_1"/>
    <property type="match status" value="1"/>
</dbReference>
<dbReference type="Pfam" id="PF25209">
    <property type="entry name" value="Phage_capsid_4"/>
    <property type="match status" value="1"/>
</dbReference>
<name>A0AAW4C2E7_PSEPU</name>
<dbReference type="Pfam" id="PF00574">
    <property type="entry name" value="CLP_protease"/>
    <property type="match status" value="1"/>
</dbReference>
<keyword evidence="5" id="KW-0720">Serine protease</keyword>
<feature type="region of interest" description="Disordered" evidence="7">
    <location>
        <begin position="229"/>
        <end position="260"/>
    </location>
</feature>
<gene>
    <name evidence="8" type="ORF">IR015_25370</name>
</gene>
<comment type="similarity">
    <text evidence="1 6">Belongs to the peptidase S14 family.</text>
</comment>
<dbReference type="SUPFAM" id="SSF52096">
    <property type="entry name" value="ClpP/crotonase"/>
    <property type="match status" value="1"/>
</dbReference>
<comment type="caution">
    <text evidence="8">The sequence shown here is derived from an EMBL/GenBank/DDBJ whole genome shotgun (WGS) entry which is preliminary data.</text>
</comment>
<proteinExistence type="inferred from homology"/>
<sequence length="694" mass="74267">MSKRRRRERPPVLGPRAAVATTADPAAQTWYTLRASSQRGVVDLLLYGEIGAWGISANQFARDLKALGDVSQINLHVHSPGGDVFEGMAMYNLLRNHPARVEGTVDGLAASMGSVILMAADVIRIPENAMIMVHKPWGIQGGDADEMRRYADLLDKVEDSLVAAYTNKTGKTADEIKSLLSAETWMTGAEAVELGFADELVGALEAFAALNSQRMQEYTNMPTAAQPMFAPRGQTQPPAPVNQPTPPVNQPTQPPANETPEQIQARVLAADATRRTAITAAFAMFASVEGSVALRDECLNDTSCTVESANAKLLAHMGKSTTPTGSQVPGQHGHITNGNLVGDSVRAALAGRIGHAANEADNAYNHMSLRELARASLNDRGILTASLNPMQMVGLAFTHDTSDFGNILIDTAAVSVLAGWDEAPETFDQWTRRGRLSDFRVAKRVGMGAFPSLREVRPGAEYQYITTGDRGETISLATYGELFSITRQAIINDDLDLLSTIPYNMGLAARGTIGDLVYAVLTTNAKMSDNKPLFDATRKNLFTGAGSALSIEAMIAAKNAMALQKSQVEGGKARTLNIRPAFLLCPVALEDKAKQLIRSASVPGADVNAGVDNPIRNFAEVIAEPRLDDDNAKSWYLAAAQGRDTIEVSYLDGVDKPYMEQQEGFTVDGVATKVRIDAGVAALDSRGLNKSVGA</sequence>
<evidence type="ECO:0000313" key="9">
    <source>
        <dbReference type="Proteomes" id="UP000639504"/>
    </source>
</evidence>
<keyword evidence="2" id="KW-0963">Cytoplasm</keyword>
<dbReference type="Gene3D" id="3.90.226.10">
    <property type="entry name" value="2-enoyl-CoA Hydratase, Chain A, domain 1"/>
    <property type="match status" value="1"/>
</dbReference>
<evidence type="ECO:0000256" key="6">
    <source>
        <dbReference type="RuleBase" id="RU003567"/>
    </source>
</evidence>
<protein>
    <recommendedName>
        <fullName evidence="6">ATP-dependent Clp protease proteolytic subunit</fullName>
    </recommendedName>
</protein>
<dbReference type="NCBIfam" id="NF045542">
    <property type="entry name" value="Clp_rel_HeadMat"/>
    <property type="match status" value="1"/>
</dbReference>
<dbReference type="PANTHER" id="PTHR10381">
    <property type="entry name" value="ATP-DEPENDENT CLP PROTEASE PROTEOLYTIC SUBUNIT"/>
    <property type="match status" value="1"/>
</dbReference>
<dbReference type="RefSeq" id="WP_196183671.1">
    <property type="nucleotide sequence ID" value="NZ_JADLJW010000041.1"/>
</dbReference>
<dbReference type="InterPro" id="IPR023562">
    <property type="entry name" value="ClpP/TepA"/>
</dbReference>
<dbReference type="GO" id="GO:0004176">
    <property type="term" value="F:ATP-dependent peptidase activity"/>
    <property type="evidence" value="ECO:0007669"/>
    <property type="project" value="InterPro"/>
</dbReference>
<dbReference type="PRINTS" id="PR00127">
    <property type="entry name" value="CLPPROTEASEP"/>
</dbReference>
<keyword evidence="3 8" id="KW-0645">Protease</keyword>
<dbReference type="InterPro" id="IPR001907">
    <property type="entry name" value="ClpP"/>
</dbReference>
<dbReference type="EMBL" id="JADLKB010000049">
    <property type="protein sequence ID" value="MBF8738738.1"/>
    <property type="molecule type" value="Genomic_DNA"/>
</dbReference>
<evidence type="ECO:0000313" key="8">
    <source>
        <dbReference type="EMBL" id="MBF8738738.1"/>
    </source>
</evidence>
<evidence type="ECO:0000256" key="4">
    <source>
        <dbReference type="ARBA" id="ARBA00022801"/>
    </source>
</evidence>
<evidence type="ECO:0000256" key="5">
    <source>
        <dbReference type="ARBA" id="ARBA00022825"/>
    </source>
</evidence>
<dbReference type="InterPro" id="IPR029045">
    <property type="entry name" value="ClpP/crotonase-like_dom_sf"/>
</dbReference>
<dbReference type="GO" id="GO:0006515">
    <property type="term" value="P:protein quality control for misfolded or incompletely synthesized proteins"/>
    <property type="evidence" value="ECO:0007669"/>
    <property type="project" value="TreeGrafter"/>
</dbReference>
<dbReference type="AlphaFoldDB" id="A0AAW4C2E7"/>
<evidence type="ECO:0000256" key="3">
    <source>
        <dbReference type="ARBA" id="ARBA00022670"/>
    </source>
</evidence>
<reference evidence="8" key="1">
    <citation type="submission" date="2020-10" db="EMBL/GenBank/DDBJ databases">
        <title>Genome sequences of Pseudomonas isolates.</title>
        <authorList>
            <person name="Wessels L."/>
            <person name="Reich F."/>
            <person name="Hammerl J."/>
        </authorList>
    </citation>
    <scope>NUCLEOTIDE SEQUENCE</scope>
    <source>
        <strain evidence="8">20-MO00640-0</strain>
    </source>
</reference>
<evidence type="ECO:0000256" key="7">
    <source>
        <dbReference type="SAM" id="MobiDB-lite"/>
    </source>
</evidence>
<keyword evidence="4" id="KW-0378">Hydrolase</keyword>
<dbReference type="GO" id="GO:0051117">
    <property type="term" value="F:ATPase binding"/>
    <property type="evidence" value="ECO:0007669"/>
    <property type="project" value="TreeGrafter"/>
</dbReference>
<organism evidence="8 9">
    <name type="scientific">Pseudomonas putida</name>
    <name type="common">Arthrobacter siderocapsulatus</name>
    <dbReference type="NCBI Taxonomy" id="303"/>
    <lineage>
        <taxon>Bacteria</taxon>
        <taxon>Pseudomonadati</taxon>
        <taxon>Pseudomonadota</taxon>
        <taxon>Gammaproteobacteria</taxon>
        <taxon>Pseudomonadales</taxon>
        <taxon>Pseudomonadaceae</taxon>
        <taxon>Pseudomonas</taxon>
    </lineage>
</organism>
<feature type="compositionally biased region" description="Pro residues" evidence="7">
    <location>
        <begin position="237"/>
        <end position="254"/>
    </location>
</feature>
<dbReference type="NCBIfam" id="NF045540">
    <property type="entry name" value="scaf_prot_MCP1"/>
    <property type="match status" value="1"/>
</dbReference>
<dbReference type="PANTHER" id="PTHR10381:SF70">
    <property type="entry name" value="ATP-DEPENDENT CLP PROTEASE PROTEOLYTIC SUBUNIT"/>
    <property type="match status" value="1"/>
</dbReference>
<accession>A0AAW4C2E7</accession>
<dbReference type="GO" id="GO:0009368">
    <property type="term" value="C:endopeptidase Clp complex"/>
    <property type="evidence" value="ECO:0007669"/>
    <property type="project" value="TreeGrafter"/>
</dbReference>
<evidence type="ECO:0000256" key="2">
    <source>
        <dbReference type="ARBA" id="ARBA00022490"/>
    </source>
</evidence>
<dbReference type="GO" id="GO:0004252">
    <property type="term" value="F:serine-type endopeptidase activity"/>
    <property type="evidence" value="ECO:0007669"/>
    <property type="project" value="InterPro"/>
</dbReference>
<evidence type="ECO:0000256" key="1">
    <source>
        <dbReference type="ARBA" id="ARBA00007039"/>
    </source>
</evidence>